<feature type="transmembrane region" description="Helical" evidence="1">
    <location>
        <begin position="145"/>
        <end position="171"/>
    </location>
</feature>
<accession>A0A543I4T2</accession>
<feature type="transmembrane region" description="Helical" evidence="1">
    <location>
        <begin position="66"/>
        <end position="90"/>
    </location>
</feature>
<sequence>MSATPPATPHSRAATRAVTHRILHSLTPVLTVFWLLMILGMIWISLSVAPANGVATSLVAFIREPGWWLSAALGVTVALTSPAQYVTVGATRLLTARALTRATHLIALANTAVFAVLLVVERLVAGGRNVASGGHLVGYLGEPETLASAILSTGGAFLAAGASGTLIGTILYRWAPRWQCLAVIPALAPVGVSMLWHAGSGWAASAAYGILTVGLVVVAALLTRRILTGSALRETRPRHTTRGAATS</sequence>
<name>A0A543I4T2_9MICO</name>
<dbReference type="AlphaFoldDB" id="A0A543I4T2"/>
<feature type="transmembrane region" description="Helical" evidence="1">
    <location>
        <begin position="178"/>
        <end position="196"/>
    </location>
</feature>
<keyword evidence="1" id="KW-0472">Membrane</keyword>
<comment type="caution">
    <text evidence="2">The sequence shown here is derived from an EMBL/GenBank/DDBJ whole genome shotgun (WGS) entry which is preliminary data.</text>
</comment>
<evidence type="ECO:0000256" key="1">
    <source>
        <dbReference type="SAM" id="Phobius"/>
    </source>
</evidence>
<reference evidence="2 3" key="1">
    <citation type="submission" date="2019-06" db="EMBL/GenBank/DDBJ databases">
        <title>Sequencing the genomes of 1000 actinobacteria strains.</title>
        <authorList>
            <person name="Klenk H.-P."/>
        </authorList>
    </citation>
    <scope>NUCLEOTIDE SEQUENCE [LARGE SCALE GENOMIC DNA]</scope>
    <source>
        <strain evidence="2 3">DSM 18031</strain>
    </source>
</reference>
<protein>
    <submittedName>
        <fullName evidence="2">Uncharacterized protein</fullName>
    </submittedName>
</protein>
<gene>
    <name evidence="2" type="ORF">FB466_0366</name>
</gene>
<keyword evidence="1" id="KW-1133">Transmembrane helix</keyword>
<dbReference type="RefSeq" id="WP_141915356.1">
    <property type="nucleotide sequence ID" value="NZ_BAAAYS010000012.1"/>
</dbReference>
<evidence type="ECO:0000313" key="2">
    <source>
        <dbReference type="EMBL" id="TQM65561.1"/>
    </source>
</evidence>
<keyword evidence="3" id="KW-1185">Reference proteome</keyword>
<proteinExistence type="predicted"/>
<dbReference type="EMBL" id="VFPN01000001">
    <property type="protein sequence ID" value="TQM65561.1"/>
    <property type="molecule type" value="Genomic_DNA"/>
</dbReference>
<keyword evidence="1" id="KW-0812">Transmembrane</keyword>
<evidence type="ECO:0000313" key="3">
    <source>
        <dbReference type="Proteomes" id="UP000318331"/>
    </source>
</evidence>
<feature type="transmembrane region" description="Helical" evidence="1">
    <location>
        <begin position="202"/>
        <end position="223"/>
    </location>
</feature>
<dbReference type="Proteomes" id="UP000318331">
    <property type="component" value="Unassembled WGS sequence"/>
</dbReference>
<feature type="transmembrane region" description="Helical" evidence="1">
    <location>
        <begin position="102"/>
        <end position="125"/>
    </location>
</feature>
<organism evidence="2 3">
    <name type="scientific">Klugiella xanthotipulae</name>
    <dbReference type="NCBI Taxonomy" id="244735"/>
    <lineage>
        <taxon>Bacteria</taxon>
        <taxon>Bacillati</taxon>
        <taxon>Actinomycetota</taxon>
        <taxon>Actinomycetes</taxon>
        <taxon>Micrococcales</taxon>
        <taxon>Microbacteriaceae</taxon>
        <taxon>Klugiella</taxon>
    </lineage>
</organism>
<feature type="transmembrane region" description="Helical" evidence="1">
    <location>
        <begin position="22"/>
        <end position="46"/>
    </location>
</feature>